<feature type="domain" description="Helicase C-terminal" evidence="14">
    <location>
        <begin position="416"/>
        <end position="583"/>
    </location>
</feature>
<dbReference type="InterPro" id="IPR027417">
    <property type="entry name" value="P-loop_NTPase"/>
</dbReference>
<feature type="domain" description="Helicase ATP-binding" evidence="13">
    <location>
        <begin position="87"/>
        <end position="282"/>
    </location>
</feature>
<dbReference type="SUPFAM" id="SSF52540">
    <property type="entry name" value="P-loop containing nucleoside triphosphate hydrolases"/>
    <property type="match status" value="2"/>
</dbReference>
<feature type="binding site" evidence="11">
    <location>
        <position position="491"/>
    </location>
    <ligand>
        <name>ATP</name>
        <dbReference type="ChEBI" id="CHEBI:30616"/>
    </ligand>
</feature>
<dbReference type="InterPro" id="IPR001650">
    <property type="entry name" value="Helicase_C-like"/>
</dbReference>
<reference evidence="17 19" key="1">
    <citation type="submission" date="2017-02" db="EMBL/GenBank/DDBJ databases">
        <authorList>
            <consortium name="Pathogen Informatics"/>
        </authorList>
    </citation>
    <scope>NUCLEOTIDE SEQUENCE [LARGE SCALE GENOMIC DNA]</scope>
    <source>
        <strain evidence="17 19">VRECD0157</strain>
    </source>
</reference>
<name>A0A6N2YGG2_CLODI</name>
<evidence type="ECO:0000313" key="19">
    <source>
        <dbReference type="Proteomes" id="UP000189137"/>
    </source>
</evidence>
<evidence type="ECO:0000256" key="2">
    <source>
        <dbReference type="ARBA" id="ARBA00022448"/>
    </source>
</evidence>
<dbReference type="RefSeq" id="WP_004454091.1">
    <property type="nucleotide sequence ID" value="NZ_AP031492.1"/>
</dbReference>
<dbReference type="GO" id="GO:0031522">
    <property type="term" value="C:cell envelope Sec protein transport complex"/>
    <property type="evidence" value="ECO:0007669"/>
    <property type="project" value="TreeGrafter"/>
</dbReference>
<dbReference type="EMBL" id="CACRUR010000002">
    <property type="protein sequence ID" value="VYT64760.1"/>
    <property type="molecule type" value="Genomic_DNA"/>
</dbReference>
<evidence type="ECO:0000256" key="7">
    <source>
        <dbReference type="ARBA" id="ARBA00022927"/>
    </source>
</evidence>
<dbReference type="GO" id="GO:0017038">
    <property type="term" value="P:protein import"/>
    <property type="evidence" value="ECO:0007669"/>
    <property type="project" value="InterPro"/>
</dbReference>
<dbReference type="SUPFAM" id="SSF81886">
    <property type="entry name" value="Helical scaffold and wing domains of SecA"/>
    <property type="match status" value="1"/>
</dbReference>
<dbReference type="InterPro" id="IPR014001">
    <property type="entry name" value="Helicase_ATP-bd"/>
</dbReference>
<keyword evidence="8 11" id="KW-1278">Translocase</keyword>
<keyword evidence="4 11" id="KW-0963">Cytoplasm</keyword>
<reference evidence="18" key="3">
    <citation type="submission" date="2019-11" db="EMBL/GenBank/DDBJ databases">
        <authorList>
            <person name="Feng L."/>
        </authorList>
    </citation>
    <scope>NUCLEOTIDE SEQUENCE</scope>
    <source>
        <strain evidence="18">PdifficileLFYP43</strain>
    </source>
</reference>
<sequence>MSVLDVILDKTDELEIKKLNNIVDKIDALEDKIQILDDEALKNMTNVFKDKLSKGETLDDILPEAFAVVREVSKRILGMRQYRVQLIGGIVLHQGKIAEMRTGEGKTLVGVAPVYLNALTGKGVHVITVNDYLAQRDKELMQPVYEFLGLTVGVIINGQQPVERKLQYQCDITYGTNNEYGFDYLRDNMVTQKSEKVQRELNFAIVDEVDSILIDEARTPLIIAGGGDEGTKLYELANAFIKNIRDEDFEMDRKDKTIALTASGLSKAEKFFGIENITHIDNIEIFHHVNQSLRAHKLMNIDVEYVVRDNEILIVDEFTGRIMDGRRFTDGLHQAIEAKEGVKINDESKTMATVTFQNFFRLYSKLSGMTGTAKTEESEFEATYKINVVQIPTNKPVIRADLHDKVFKTERAKYNAVVEEIIRINKTKQPVLVGTVSIEKSEKLSKLLKKKGVKHEVLNAKQHDKEAEIISKAGKLGSVTIATNMAGRGTDISLGAGDKEEEEKVKELGGLYVIGTERHETRRIDNQLRGRSGRQGDPGTSRFFVSLEDEVIKLYGGKSIEKILKRMNANEDDALESKALNRAIERAQKGIEGKNFEQRKNVLKYDDTINEQRKVIYDERNKVLDGSDIEEEIQKMVMDIITEAAEKYLKKFRDYHGYFKYLYNTFMPADTLLIPDLDKKNVEEIVNQTYQISKRVYDLKKMMIGIEELAQLEKRVLLQVVDTYWVDHIDAMDQLRQYIGLKSYAQKDPFKEYAIEGYEMFEALNRNIRITTVQYLYKFN</sequence>
<evidence type="ECO:0000256" key="1">
    <source>
        <dbReference type="ARBA" id="ARBA00007650"/>
    </source>
</evidence>
<dbReference type="NCBIfam" id="NF006630">
    <property type="entry name" value="PRK09200.1"/>
    <property type="match status" value="1"/>
</dbReference>
<dbReference type="PROSITE" id="PS51194">
    <property type="entry name" value="HELICASE_CTER"/>
    <property type="match status" value="1"/>
</dbReference>
<dbReference type="EC" id="7.4.2.8" evidence="11"/>
<evidence type="ECO:0000256" key="3">
    <source>
        <dbReference type="ARBA" id="ARBA00022475"/>
    </source>
</evidence>
<dbReference type="PROSITE" id="PS01312">
    <property type="entry name" value="SECA"/>
    <property type="match status" value="1"/>
</dbReference>
<dbReference type="Proteomes" id="UP000878956">
    <property type="component" value="Unassembled WGS sequence"/>
</dbReference>
<evidence type="ECO:0000256" key="10">
    <source>
        <dbReference type="ARBA" id="ARBA00023136"/>
    </source>
</evidence>
<dbReference type="GO" id="GO:0043952">
    <property type="term" value="P:protein transport by the Sec complex"/>
    <property type="evidence" value="ECO:0007669"/>
    <property type="project" value="TreeGrafter"/>
</dbReference>
<evidence type="ECO:0000256" key="11">
    <source>
        <dbReference type="HAMAP-Rule" id="MF_01382"/>
    </source>
</evidence>
<dbReference type="InterPro" id="IPR036266">
    <property type="entry name" value="SecA_Wing/Scaffold_sf"/>
</dbReference>
<evidence type="ECO:0000259" key="15">
    <source>
        <dbReference type="PROSITE" id="PS51196"/>
    </source>
</evidence>
<evidence type="ECO:0000259" key="13">
    <source>
        <dbReference type="PROSITE" id="PS51192"/>
    </source>
</evidence>
<dbReference type="Pfam" id="PF01043">
    <property type="entry name" value="SecA_PP_bind"/>
    <property type="match status" value="1"/>
</dbReference>
<dbReference type="GO" id="GO:0005524">
    <property type="term" value="F:ATP binding"/>
    <property type="evidence" value="ECO:0007669"/>
    <property type="project" value="UniProtKB-UniRule"/>
</dbReference>
<dbReference type="InterPro" id="IPR011130">
    <property type="entry name" value="SecA_preprotein_X-link_dom"/>
</dbReference>
<evidence type="ECO:0000313" key="17">
    <source>
        <dbReference type="EMBL" id="SJS43408.1"/>
    </source>
</evidence>
<evidence type="ECO:0000256" key="8">
    <source>
        <dbReference type="ARBA" id="ARBA00022967"/>
    </source>
</evidence>
<dbReference type="Gene3D" id="1.10.3060.10">
    <property type="entry name" value="Helical scaffold and wing domains of SecA"/>
    <property type="match status" value="1"/>
</dbReference>
<keyword evidence="7 11" id="KW-0653">Protein transport</keyword>
<evidence type="ECO:0000256" key="5">
    <source>
        <dbReference type="ARBA" id="ARBA00022741"/>
    </source>
</evidence>
<dbReference type="Pfam" id="PF07516">
    <property type="entry name" value="SecA_SW"/>
    <property type="match status" value="1"/>
</dbReference>
<evidence type="ECO:0000256" key="4">
    <source>
        <dbReference type="ARBA" id="ARBA00022490"/>
    </source>
</evidence>
<dbReference type="CDD" id="cd17928">
    <property type="entry name" value="DEXDc_SecA"/>
    <property type="match status" value="1"/>
</dbReference>
<dbReference type="NCBIfam" id="TIGR00963">
    <property type="entry name" value="secA"/>
    <property type="match status" value="1"/>
</dbReference>
<dbReference type="InterPro" id="IPR036670">
    <property type="entry name" value="SecA_X-link_sf"/>
</dbReference>
<reference evidence="16" key="4">
    <citation type="submission" date="2021-06" db="EMBL/GenBank/DDBJ databases">
        <authorList>
            <consortium name="NCBI Pathogen Detection Project"/>
        </authorList>
    </citation>
    <scope>NUCLEOTIDE SEQUENCE</scope>
    <source>
        <strain evidence="16">HN1000</strain>
    </source>
</reference>
<evidence type="ECO:0000313" key="16">
    <source>
        <dbReference type="EMBL" id="HBH1542384.1"/>
    </source>
</evidence>
<dbReference type="FunFam" id="3.90.1440.10:FF:000001">
    <property type="entry name" value="Preprotein translocase subunit SecA"/>
    <property type="match status" value="1"/>
</dbReference>
<dbReference type="PANTHER" id="PTHR30612">
    <property type="entry name" value="SECA INNER MEMBRANE COMPONENT OF SEC PROTEIN SECRETION SYSTEM"/>
    <property type="match status" value="1"/>
</dbReference>
<comment type="catalytic activity">
    <reaction evidence="11">
        <text>ATP + H2O + cellular proteinSide 1 = ADP + phosphate + cellular proteinSide 2.</text>
        <dbReference type="EC" id="7.4.2.8"/>
    </reaction>
</comment>
<dbReference type="GO" id="GO:0006605">
    <property type="term" value="P:protein targeting"/>
    <property type="evidence" value="ECO:0007669"/>
    <property type="project" value="UniProtKB-UniRule"/>
</dbReference>
<dbReference type="Proteomes" id="UP000189137">
    <property type="component" value="Unassembled WGS sequence"/>
</dbReference>
<dbReference type="SMART" id="SM00490">
    <property type="entry name" value="HELICc"/>
    <property type="match status" value="1"/>
</dbReference>
<dbReference type="GO" id="GO:0008564">
    <property type="term" value="F:protein-exporting ATPase activity"/>
    <property type="evidence" value="ECO:0007669"/>
    <property type="project" value="UniProtKB-EC"/>
</dbReference>
<dbReference type="CDD" id="cd18803">
    <property type="entry name" value="SF2_C_secA"/>
    <property type="match status" value="1"/>
</dbReference>
<keyword evidence="9 11" id="KW-0811">Translocation</keyword>
<feature type="domain" description="SecA family profile" evidence="15">
    <location>
        <begin position="1"/>
        <end position="576"/>
    </location>
</feature>
<reference evidence="16" key="2">
    <citation type="journal article" date="2018" name="Genome Biol.">
        <title>SKESA: strategic k-mer extension for scrupulous assemblies.</title>
        <authorList>
            <person name="Souvorov A."/>
            <person name="Agarwala R."/>
            <person name="Lipman D.J."/>
        </authorList>
    </citation>
    <scope>NUCLEOTIDE SEQUENCE</scope>
    <source>
        <strain evidence="16">HN1000</strain>
    </source>
</reference>
<dbReference type="PROSITE" id="PS51196">
    <property type="entry name" value="SECA_MOTOR_DEAD"/>
    <property type="match status" value="1"/>
</dbReference>
<dbReference type="InterPro" id="IPR000185">
    <property type="entry name" value="SecA"/>
</dbReference>
<dbReference type="InterPro" id="IPR020937">
    <property type="entry name" value="SecA_CS"/>
</dbReference>
<dbReference type="FunFam" id="3.40.50.300:FF:000429">
    <property type="entry name" value="Preprotein translocase subunit SecA"/>
    <property type="match status" value="1"/>
</dbReference>
<evidence type="ECO:0000313" key="18">
    <source>
        <dbReference type="EMBL" id="VYT64760.1"/>
    </source>
</evidence>
<accession>A0A6N2YGG2</accession>
<dbReference type="SMART" id="SM00957">
    <property type="entry name" value="SecA_DEAD"/>
    <property type="match status" value="1"/>
</dbReference>
<keyword evidence="2 11" id="KW-0813">Transport</keyword>
<keyword evidence="6 11" id="KW-0067">ATP-binding</keyword>
<keyword evidence="3 11" id="KW-1003">Cell membrane</keyword>
<dbReference type="InterPro" id="IPR011116">
    <property type="entry name" value="SecA_Wing/Scaffold"/>
</dbReference>
<keyword evidence="10 11" id="KW-0472">Membrane</keyword>
<dbReference type="GO" id="GO:0005829">
    <property type="term" value="C:cytosol"/>
    <property type="evidence" value="ECO:0007669"/>
    <property type="project" value="TreeGrafter"/>
</dbReference>
<organism evidence="18">
    <name type="scientific">Clostridioides difficile</name>
    <name type="common">Peptoclostridium difficile</name>
    <dbReference type="NCBI Taxonomy" id="1496"/>
    <lineage>
        <taxon>Bacteria</taxon>
        <taxon>Bacillati</taxon>
        <taxon>Bacillota</taxon>
        <taxon>Clostridia</taxon>
        <taxon>Peptostreptococcales</taxon>
        <taxon>Peptostreptococcaceae</taxon>
        <taxon>Clostridioides</taxon>
    </lineage>
</organism>
<dbReference type="Gene3D" id="3.90.1440.10">
    <property type="entry name" value="SecA, preprotein cross-linking domain"/>
    <property type="match status" value="1"/>
</dbReference>
<dbReference type="NCBIfam" id="NF009538">
    <property type="entry name" value="PRK12904.1"/>
    <property type="match status" value="1"/>
</dbReference>
<dbReference type="PANTHER" id="PTHR30612:SF0">
    <property type="entry name" value="CHLOROPLAST PROTEIN-TRANSPORTING ATPASE"/>
    <property type="match status" value="1"/>
</dbReference>
<protein>
    <recommendedName>
        <fullName evidence="11 12">Protein translocase subunit SecA</fullName>
        <ecNumber evidence="11">7.4.2.8</ecNumber>
    </recommendedName>
</protein>
<dbReference type="SUPFAM" id="SSF81767">
    <property type="entry name" value="Pre-protein crosslinking domain of SecA"/>
    <property type="match status" value="1"/>
</dbReference>
<dbReference type="GO" id="GO:0065002">
    <property type="term" value="P:intracellular protein transmembrane transport"/>
    <property type="evidence" value="ECO:0007669"/>
    <property type="project" value="UniProtKB-UniRule"/>
</dbReference>
<dbReference type="GO" id="GO:0005886">
    <property type="term" value="C:plasma membrane"/>
    <property type="evidence" value="ECO:0007669"/>
    <property type="project" value="UniProtKB-SubCell"/>
</dbReference>
<feature type="binding site" evidence="11">
    <location>
        <begin position="103"/>
        <end position="107"/>
    </location>
    <ligand>
        <name>ATP</name>
        <dbReference type="ChEBI" id="CHEBI:30616"/>
    </ligand>
</feature>
<keyword evidence="5 11" id="KW-0547">Nucleotide-binding</keyword>
<dbReference type="Gene3D" id="3.40.50.300">
    <property type="entry name" value="P-loop containing nucleotide triphosphate hydrolases"/>
    <property type="match status" value="3"/>
</dbReference>
<dbReference type="InterPro" id="IPR044722">
    <property type="entry name" value="SecA_SF2_C"/>
</dbReference>
<dbReference type="InterPro" id="IPR011115">
    <property type="entry name" value="SecA_DEAD"/>
</dbReference>
<dbReference type="PROSITE" id="PS51192">
    <property type="entry name" value="HELICASE_ATP_BIND_1"/>
    <property type="match status" value="1"/>
</dbReference>
<evidence type="ECO:0000259" key="14">
    <source>
        <dbReference type="PROSITE" id="PS51194"/>
    </source>
</evidence>
<evidence type="ECO:0000256" key="12">
    <source>
        <dbReference type="RuleBase" id="RU003874"/>
    </source>
</evidence>
<dbReference type="PRINTS" id="PR00906">
    <property type="entry name" value="SECA"/>
</dbReference>
<dbReference type="SMART" id="SM00958">
    <property type="entry name" value="SecA_PP_bind"/>
    <property type="match status" value="1"/>
</dbReference>
<dbReference type="Pfam" id="PF07517">
    <property type="entry name" value="SecA_DEAD"/>
    <property type="match status" value="1"/>
</dbReference>
<evidence type="ECO:0000256" key="9">
    <source>
        <dbReference type="ARBA" id="ARBA00023010"/>
    </source>
</evidence>
<dbReference type="EMBL" id="FUPS01000006">
    <property type="protein sequence ID" value="SJS43408.1"/>
    <property type="molecule type" value="Genomic_DNA"/>
</dbReference>
<dbReference type="Pfam" id="PF21090">
    <property type="entry name" value="P-loop_SecA"/>
    <property type="match status" value="2"/>
</dbReference>
<dbReference type="HAMAP" id="MF_01382">
    <property type="entry name" value="SecA"/>
    <property type="match status" value="1"/>
</dbReference>
<comment type="similarity">
    <text evidence="1 11 12">Belongs to the SecA family.</text>
</comment>
<comment type="function">
    <text evidence="11">Part of the Sec protein translocase complex. Interacts with the SecYEG preprotein conducting channel. Has a central role in coupling the hydrolysis of ATP to the transfer of proteins into and across the cell membrane, serving as an ATP-driven molecular motor driving the stepwise translocation of polypeptide chains across the membrane.</text>
</comment>
<gene>
    <name evidence="11 16" type="primary">secA</name>
    <name evidence="17" type="synonym">secA1</name>
    <name evidence="16" type="ORF">KRM00_001867</name>
    <name evidence="18" type="ORF">PDLFYP43_01622</name>
    <name evidence="17" type="ORF">SAMEA3375112_02105</name>
</gene>
<comment type="subunit">
    <text evidence="11">Monomer and homodimer. Part of the essential Sec protein translocation apparatus which comprises SecA, SecYEG and auxiliary proteins SecDF. Other proteins may also be involved.</text>
</comment>
<proteinExistence type="inferred from homology"/>
<dbReference type="AlphaFoldDB" id="A0A6N2YGG2"/>
<feature type="binding site" evidence="11">
    <location>
        <position position="85"/>
    </location>
    <ligand>
        <name>ATP</name>
        <dbReference type="ChEBI" id="CHEBI:30616"/>
    </ligand>
</feature>
<dbReference type="EMBL" id="DAEPXK010000016">
    <property type="protein sequence ID" value="HBH1542384.1"/>
    <property type="molecule type" value="Genomic_DNA"/>
</dbReference>
<comment type="subcellular location">
    <subcellularLocation>
        <location evidence="11">Cell membrane</location>
        <topology evidence="11">Peripheral membrane protein</topology>
        <orientation evidence="11">Cytoplasmic side</orientation>
    </subcellularLocation>
    <subcellularLocation>
        <location evidence="11">Cytoplasm</location>
    </subcellularLocation>
    <text evidence="11">Distribution is 50-50.</text>
</comment>
<dbReference type="InterPro" id="IPR014018">
    <property type="entry name" value="SecA_motor_DEAD"/>
</dbReference>
<evidence type="ECO:0000256" key="6">
    <source>
        <dbReference type="ARBA" id="ARBA00022840"/>
    </source>
</evidence>